<name>A0A176YI67_9BRAD</name>
<dbReference type="InterPro" id="IPR036977">
    <property type="entry name" value="DNA_primase_Znf_CHC2"/>
</dbReference>
<dbReference type="STRING" id="1505087.AYJ54_17395"/>
<evidence type="ECO:0000256" key="6">
    <source>
        <dbReference type="ARBA" id="ARBA00022723"/>
    </source>
</evidence>
<dbReference type="NCBIfam" id="TIGR01391">
    <property type="entry name" value="dnaG"/>
    <property type="match status" value="1"/>
</dbReference>
<dbReference type="Gene3D" id="3.90.580.10">
    <property type="entry name" value="Zinc finger, CHC2-type domain"/>
    <property type="match status" value="1"/>
</dbReference>
<dbReference type="EMBL" id="LUUB01000077">
    <property type="protein sequence ID" value="OAF06406.1"/>
    <property type="molecule type" value="Genomic_DNA"/>
</dbReference>
<dbReference type="HAMAP" id="MF_00974">
    <property type="entry name" value="DNA_primase_DnaG"/>
    <property type="match status" value="1"/>
</dbReference>
<comment type="similarity">
    <text evidence="12 13">Belongs to the DnaG primase family.</text>
</comment>
<dbReference type="GO" id="GO:0005737">
    <property type="term" value="C:cytoplasm"/>
    <property type="evidence" value="ECO:0007669"/>
    <property type="project" value="TreeGrafter"/>
</dbReference>
<evidence type="ECO:0000313" key="15">
    <source>
        <dbReference type="EMBL" id="OAF06406.1"/>
    </source>
</evidence>
<feature type="domain" description="Toprim" evidence="14">
    <location>
        <begin position="257"/>
        <end position="339"/>
    </location>
</feature>
<evidence type="ECO:0000256" key="12">
    <source>
        <dbReference type="HAMAP-Rule" id="MF_00974"/>
    </source>
</evidence>
<keyword evidence="1 12" id="KW-0240">DNA-directed RNA polymerase</keyword>
<keyword evidence="11 12" id="KW-0804">Transcription</keyword>
<dbReference type="SMART" id="SM00493">
    <property type="entry name" value="TOPRIM"/>
    <property type="match status" value="1"/>
</dbReference>
<evidence type="ECO:0000256" key="1">
    <source>
        <dbReference type="ARBA" id="ARBA00022478"/>
    </source>
</evidence>
<comment type="caution">
    <text evidence="15">The sequence shown here is derived from an EMBL/GenBank/DDBJ whole genome shotgun (WGS) entry which is preliminary data.</text>
</comment>
<dbReference type="Pfam" id="PF08275">
    <property type="entry name" value="DNAG_N"/>
    <property type="match status" value="1"/>
</dbReference>
<evidence type="ECO:0000256" key="9">
    <source>
        <dbReference type="ARBA" id="ARBA00022842"/>
    </source>
</evidence>
<evidence type="ECO:0000256" key="4">
    <source>
        <dbReference type="ARBA" id="ARBA00022695"/>
    </source>
</evidence>
<dbReference type="OrthoDB" id="9803773at2"/>
<organism evidence="15 17">
    <name type="scientific">Bradyrhizobium centrolobii</name>
    <dbReference type="NCBI Taxonomy" id="1505087"/>
    <lineage>
        <taxon>Bacteria</taxon>
        <taxon>Pseudomonadati</taxon>
        <taxon>Pseudomonadota</taxon>
        <taxon>Alphaproteobacteria</taxon>
        <taxon>Hyphomicrobiales</taxon>
        <taxon>Nitrobacteraceae</taxon>
        <taxon>Bradyrhizobium</taxon>
    </lineage>
</organism>
<keyword evidence="4 12" id="KW-0548">Nucleotidyltransferase</keyword>
<dbReference type="Gene3D" id="3.40.1360.10">
    <property type="match status" value="1"/>
</dbReference>
<evidence type="ECO:0000259" key="14">
    <source>
        <dbReference type="PROSITE" id="PS50880"/>
    </source>
</evidence>
<dbReference type="Pfam" id="PF01807">
    <property type="entry name" value="Zn_ribbon_DnaG"/>
    <property type="match status" value="1"/>
</dbReference>
<dbReference type="GO" id="GO:1990077">
    <property type="term" value="C:primosome complex"/>
    <property type="evidence" value="ECO:0007669"/>
    <property type="project" value="UniProtKB-KW"/>
</dbReference>
<keyword evidence="6 13" id="KW-0479">Metal-binding</keyword>
<comment type="function">
    <text evidence="12 13">RNA polymerase that catalyzes the synthesis of short RNA molecules used as primers for DNA polymerase during DNA replication.</text>
</comment>
<dbReference type="InterPro" id="IPR002694">
    <property type="entry name" value="Znf_CHC2"/>
</dbReference>
<dbReference type="InterPro" id="IPR013264">
    <property type="entry name" value="DNAG_N"/>
</dbReference>
<dbReference type="PANTHER" id="PTHR30313:SF2">
    <property type="entry name" value="DNA PRIMASE"/>
    <property type="match status" value="1"/>
</dbReference>
<evidence type="ECO:0000313" key="17">
    <source>
        <dbReference type="Proteomes" id="UP000076959"/>
    </source>
</evidence>
<dbReference type="SMART" id="SM00400">
    <property type="entry name" value="ZnF_CHCC"/>
    <property type="match status" value="1"/>
</dbReference>
<dbReference type="PIRSF" id="PIRSF002811">
    <property type="entry name" value="DnaG"/>
    <property type="match status" value="1"/>
</dbReference>
<dbReference type="InterPro" id="IPR034151">
    <property type="entry name" value="TOPRIM_DnaG_bac"/>
</dbReference>
<accession>A0A176YI67</accession>
<dbReference type="AlphaFoldDB" id="A0A176YI67"/>
<dbReference type="CDD" id="cd03364">
    <property type="entry name" value="TOPRIM_DnaG_primases"/>
    <property type="match status" value="1"/>
</dbReference>
<evidence type="ECO:0000256" key="7">
    <source>
        <dbReference type="ARBA" id="ARBA00022771"/>
    </source>
</evidence>
<comment type="cofactor">
    <cofactor evidence="13">
        <name>Zn(2+)</name>
        <dbReference type="ChEBI" id="CHEBI:29105"/>
    </cofactor>
    <text evidence="13">Binds 1 zinc ion per monomer.</text>
</comment>
<dbReference type="GO" id="GO:0003677">
    <property type="term" value="F:DNA binding"/>
    <property type="evidence" value="ECO:0007669"/>
    <property type="project" value="UniProtKB-KW"/>
</dbReference>
<keyword evidence="17" id="KW-1185">Reference proteome</keyword>
<keyword evidence="8 13" id="KW-0862">Zinc</keyword>
<dbReference type="Gene3D" id="3.90.980.10">
    <property type="entry name" value="DNA primase, catalytic core, N-terminal domain"/>
    <property type="match status" value="1"/>
</dbReference>
<comment type="caution">
    <text evidence="12">Lacks conserved residue(s) required for the propagation of feature annotation.</text>
</comment>
<dbReference type="EC" id="2.7.7.101" evidence="12"/>
<dbReference type="FunFam" id="3.40.1360.10:FF:000002">
    <property type="entry name" value="DNA primase"/>
    <property type="match status" value="1"/>
</dbReference>
<dbReference type="FunFam" id="3.90.980.10:FF:000001">
    <property type="entry name" value="DNA primase"/>
    <property type="match status" value="1"/>
</dbReference>
<evidence type="ECO:0000313" key="16">
    <source>
        <dbReference type="EMBL" id="OAF07634.1"/>
    </source>
</evidence>
<dbReference type="InterPro" id="IPR037068">
    <property type="entry name" value="DNA_primase_core_N_sf"/>
</dbReference>
<comment type="subunit">
    <text evidence="12">Monomer. Interacts with DnaB.</text>
</comment>
<dbReference type="GO" id="GO:0006269">
    <property type="term" value="P:DNA replication, synthesis of primer"/>
    <property type="evidence" value="ECO:0007669"/>
    <property type="project" value="UniProtKB-UniRule"/>
</dbReference>
<dbReference type="GO" id="GO:0003899">
    <property type="term" value="F:DNA-directed RNA polymerase activity"/>
    <property type="evidence" value="ECO:0007669"/>
    <property type="project" value="UniProtKB-UniRule"/>
</dbReference>
<dbReference type="InterPro" id="IPR050219">
    <property type="entry name" value="DnaG_primase"/>
</dbReference>
<protein>
    <recommendedName>
        <fullName evidence="12 13">DNA primase</fullName>
        <ecNumber evidence="12">2.7.7.101</ecNumber>
    </recommendedName>
</protein>
<dbReference type="GO" id="GO:0000428">
    <property type="term" value="C:DNA-directed RNA polymerase complex"/>
    <property type="evidence" value="ECO:0007669"/>
    <property type="project" value="UniProtKB-KW"/>
</dbReference>
<dbReference type="FunFam" id="3.90.580.10:FF:000001">
    <property type="entry name" value="DNA primase"/>
    <property type="match status" value="1"/>
</dbReference>
<comment type="catalytic activity">
    <reaction evidence="12">
        <text>ssDNA + n NTP = ssDNA/pppN(pN)n-1 hybrid + (n-1) diphosphate.</text>
        <dbReference type="EC" id="2.7.7.101"/>
    </reaction>
</comment>
<keyword evidence="9" id="KW-0460">Magnesium</keyword>
<evidence type="ECO:0000256" key="13">
    <source>
        <dbReference type="PIRNR" id="PIRNR002811"/>
    </source>
</evidence>
<sequence>MRFTPQFLDELRARLPVSEVVGRRVKLKKAGKEWKGLSPFQQEKTPSFYVNDQKGFYHDFSSGKHGDIITFVMETDGVPFGEAVERLANMAGLPLPAVTPDAARHEQRRKSLHDVMDLAAKFFAETLASRVGAKARGYLADRAISPATQLQFRLGYASPERFALKEHLGKQGVSVDDMVETGLLIAGNDIPVPYDRFRDRVMFPITDLRGRVIAFGGRALEKDVPAKYLNSPETPLFHKGDNLYNHQAARAASHNGAPLIVVEGYVDVIAMVTAGFAGTVAPLGTALTESQLALLWKMADEPILCFDGDRAGQKAAYRAADLALPFLAPGKSLRFALLPEGQDPDDLARSGGRGAIEEVIAAARPLADMIWSRELEGGSFVTPERRAALEARIKELSNGIRDEVVRRYYRDDFVQRLQRAFAPEGGGGGFAGRGNFRGGAGRPFQPRGAGGANRFAGPGRRGGPVPTLLPSGPYQAASPQLAASPIMRGQRSAMSRREALILQCLINHPWLLHEHLEEVAALELAHPEAHKLRAGIIAAFANDHHHSPDPGEQAEKMHADLEKGGFIPLLQRVERAITTQAVWGAREGAARDDVLATWHQLVALHRQWHSLLRELKDAELALGEDPSEANLAWLRDVKARMGEVDGTEALIEGFGELSGRFQKSV</sequence>
<gene>
    <name evidence="12" type="primary">dnaG</name>
    <name evidence="16" type="ORF">AYJ54_17395</name>
    <name evidence="15" type="ORF">AYJ54_19915</name>
</gene>
<dbReference type="GO" id="GO:0008270">
    <property type="term" value="F:zinc ion binding"/>
    <property type="evidence" value="ECO:0007669"/>
    <property type="project" value="UniProtKB-KW"/>
</dbReference>
<keyword evidence="3 12" id="KW-0808">Transferase</keyword>
<evidence type="ECO:0000256" key="3">
    <source>
        <dbReference type="ARBA" id="ARBA00022679"/>
    </source>
</evidence>
<keyword evidence="5 12" id="KW-0235">DNA replication</keyword>
<evidence type="ECO:0000256" key="10">
    <source>
        <dbReference type="ARBA" id="ARBA00023125"/>
    </source>
</evidence>
<dbReference type="SUPFAM" id="SSF57783">
    <property type="entry name" value="Zinc beta-ribbon"/>
    <property type="match status" value="1"/>
</dbReference>
<evidence type="ECO:0000256" key="11">
    <source>
        <dbReference type="ARBA" id="ARBA00023163"/>
    </source>
</evidence>
<dbReference type="SUPFAM" id="SSF56731">
    <property type="entry name" value="DNA primase core"/>
    <property type="match status" value="1"/>
</dbReference>
<dbReference type="PANTHER" id="PTHR30313">
    <property type="entry name" value="DNA PRIMASE"/>
    <property type="match status" value="1"/>
</dbReference>
<evidence type="ECO:0000256" key="5">
    <source>
        <dbReference type="ARBA" id="ARBA00022705"/>
    </source>
</evidence>
<reference evidence="15 17" key="1">
    <citation type="submission" date="2016-03" db="EMBL/GenBank/DDBJ databases">
        <title>Draft Genome Sequence of the Strain BR 10245 (Bradyrhizobium sp.) isolated from nodules of Centrolobium paraense.</title>
        <authorList>
            <person name="Simoes-Araujo J.L.Sr."/>
            <person name="Barauna A.C."/>
            <person name="Silva K."/>
            <person name="Zilli J.E."/>
        </authorList>
    </citation>
    <scope>NUCLEOTIDE SEQUENCE [LARGE SCALE GENOMIC DNA]</scope>
    <source>
        <strain evidence="15 17">BR 10245</strain>
    </source>
</reference>
<keyword evidence="10 12" id="KW-0238">DNA-binding</keyword>
<dbReference type="Proteomes" id="UP000076959">
    <property type="component" value="Unassembled WGS sequence"/>
</dbReference>
<dbReference type="InterPro" id="IPR006171">
    <property type="entry name" value="TOPRIM_dom"/>
</dbReference>
<dbReference type="InterPro" id="IPR030846">
    <property type="entry name" value="DnaG_bac"/>
</dbReference>
<proteinExistence type="inferred from homology"/>
<dbReference type="PROSITE" id="PS50880">
    <property type="entry name" value="TOPRIM"/>
    <property type="match status" value="1"/>
</dbReference>
<dbReference type="EMBL" id="LUUB01000066">
    <property type="protein sequence ID" value="OAF07634.1"/>
    <property type="molecule type" value="Genomic_DNA"/>
</dbReference>
<keyword evidence="7" id="KW-0863">Zinc-finger</keyword>
<evidence type="ECO:0000256" key="8">
    <source>
        <dbReference type="ARBA" id="ARBA00022833"/>
    </source>
</evidence>
<evidence type="ECO:0000256" key="2">
    <source>
        <dbReference type="ARBA" id="ARBA00022515"/>
    </source>
</evidence>
<dbReference type="RefSeq" id="WP_063702164.1">
    <property type="nucleotide sequence ID" value="NZ_LUUB01000066.1"/>
</dbReference>
<keyword evidence="2 12" id="KW-0639">Primosome</keyword>
<dbReference type="Pfam" id="PF13662">
    <property type="entry name" value="Toprim_4"/>
    <property type="match status" value="1"/>
</dbReference>
<dbReference type="InterPro" id="IPR006295">
    <property type="entry name" value="DNA_primase_DnaG"/>
</dbReference>